<reference evidence="1" key="2">
    <citation type="submission" date="2025-09" db="UniProtKB">
        <authorList>
            <consortium name="Ensembl"/>
        </authorList>
    </citation>
    <scope>IDENTIFICATION</scope>
</reference>
<organism evidence="1 2">
    <name type="scientific">Piliocolobus tephrosceles</name>
    <name type="common">Ugandan red Colobus</name>
    <dbReference type="NCBI Taxonomy" id="591936"/>
    <lineage>
        <taxon>Eukaryota</taxon>
        <taxon>Metazoa</taxon>
        <taxon>Chordata</taxon>
        <taxon>Craniata</taxon>
        <taxon>Vertebrata</taxon>
        <taxon>Euteleostomi</taxon>
        <taxon>Mammalia</taxon>
        <taxon>Eutheria</taxon>
        <taxon>Euarchontoglires</taxon>
        <taxon>Primates</taxon>
        <taxon>Haplorrhini</taxon>
        <taxon>Catarrhini</taxon>
        <taxon>Cercopithecidae</taxon>
        <taxon>Colobinae</taxon>
        <taxon>Piliocolobus</taxon>
    </lineage>
</organism>
<evidence type="ECO:0000313" key="1">
    <source>
        <dbReference type="Ensembl" id="ENSPTEP00000014216.1"/>
    </source>
</evidence>
<name>A0A8C9H9U2_9PRIM</name>
<protein>
    <submittedName>
        <fullName evidence="1">Uncharacterized protein</fullName>
    </submittedName>
</protein>
<evidence type="ECO:0000313" key="2">
    <source>
        <dbReference type="Proteomes" id="UP000694416"/>
    </source>
</evidence>
<sequence>MLDPLFSSVILSVMCRHRSKGDRVKWWCREFLPHPKKSFQYLIIKMSIISPPCVCVLSVCDYCKSAVCLVVLCAWQC</sequence>
<accession>A0A8C9H9U2</accession>
<keyword evidence="2" id="KW-1185">Reference proteome</keyword>
<dbReference type="Ensembl" id="ENSPTET00000021334.1">
    <property type="protein sequence ID" value="ENSPTEP00000014216.1"/>
    <property type="gene ID" value="ENSPTEG00000015900.1"/>
</dbReference>
<reference evidence="1" key="1">
    <citation type="submission" date="2025-08" db="UniProtKB">
        <authorList>
            <consortium name="Ensembl"/>
        </authorList>
    </citation>
    <scope>IDENTIFICATION</scope>
</reference>
<proteinExistence type="predicted"/>
<dbReference type="Proteomes" id="UP000694416">
    <property type="component" value="Unplaced"/>
</dbReference>
<dbReference type="AlphaFoldDB" id="A0A8C9H9U2"/>